<dbReference type="Proteomes" id="UP001597112">
    <property type="component" value="Unassembled WGS sequence"/>
</dbReference>
<dbReference type="InterPro" id="IPR046732">
    <property type="entry name" value="DUF6624"/>
</dbReference>
<dbReference type="PROSITE" id="PS51257">
    <property type="entry name" value="PROKAR_LIPOPROTEIN"/>
    <property type="match status" value="1"/>
</dbReference>
<comment type="caution">
    <text evidence="2">The sequence shown here is derived from an EMBL/GenBank/DDBJ whole genome shotgun (WGS) entry which is preliminary data.</text>
</comment>
<gene>
    <name evidence="2" type="ORF">ACFQ21_02615</name>
</gene>
<name>A0ABW3JYB7_9BACT</name>
<reference evidence="3" key="1">
    <citation type="journal article" date="2019" name="Int. J. Syst. Evol. Microbiol.">
        <title>The Global Catalogue of Microorganisms (GCM) 10K type strain sequencing project: providing services to taxonomists for standard genome sequencing and annotation.</title>
        <authorList>
            <consortium name="The Broad Institute Genomics Platform"/>
            <consortium name="The Broad Institute Genome Sequencing Center for Infectious Disease"/>
            <person name="Wu L."/>
            <person name="Ma J."/>
        </authorList>
    </citation>
    <scope>NUCLEOTIDE SEQUENCE [LARGE SCALE GENOMIC DNA]</scope>
    <source>
        <strain evidence="3">CCUG 58938</strain>
    </source>
</reference>
<proteinExistence type="predicted"/>
<protein>
    <submittedName>
        <fullName evidence="2">DUF6624 domain-containing protein</fullName>
    </submittedName>
</protein>
<feature type="signal peptide" evidence="1">
    <location>
        <begin position="1"/>
        <end position="20"/>
    </location>
</feature>
<evidence type="ECO:0000313" key="2">
    <source>
        <dbReference type="EMBL" id="MFD0998175.1"/>
    </source>
</evidence>
<dbReference type="RefSeq" id="WP_377574427.1">
    <property type="nucleotide sequence ID" value="NZ_JBHTKA010000001.1"/>
</dbReference>
<keyword evidence="1" id="KW-0732">Signal</keyword>
<keyword evidence="3" id="KW-1185">Reference proteome</keyword>
<evidence type="ECO:0000256" key="1">
    <source>
        <dbReference type="SAM" id="SignalP"/>
    </source>
</evidence>
<sequence length="212" mass="24493">MKQLLSIVILITSLSCYGQATRQTTHKPNYDSLRIVLEEMVYKDQNIRRILIDSVGLDSPHAGTYIKQMQNIDADNQVKLNVILDKYGWIEQSKIGKKAAEGFFYIVQHSDIALMEKWFPEFKRLASIGEADKTACAMMEDRLLMWKGKKQIYGSQASTFREDKKLAVWPIEDARNVNKRRKEMGFDLTVEQNAARLKAVYNENEQLPTKNK</sequence>
<evidence type="ECO:0000313" key="3">
    <source>
        <dbReference type="Proteomes" id="UP001597112"/>
    </source>
</evidence>
<dbReference type="Pfam" id="PF20329">
    <property type="entry name" value="DUF6624"/>
    <property type="match status" value="1"/>
</dbReference>
<dbReference type="EMBL" id="JBHTKA010000001">
    <property type="protein sequence ID" value="MFD0998175.1"/>
    <property type="molecule type" value="Genomic_DNA"/>
</dbReference>
<organism evidence="2 3">
    <name type="scientific">Ohtaekwangia kribbensis</name>
    <dbReference type="NCBI Taxonomy" id="688913"/>
    <lineage>
        <taxon>Bacteria</taxon>
        <taxon>Pseudomonadati</taxon>
        <taxon>Bacteroidota</taxon>
        <taxon>Cytophagia</taxon>
        <taxon>Cytophagales</taxon>
        <taxon>Fulvivirgaceae</taxon>
        <taxon>Ohtaekwangia</taxon>
    </lineage>
</organism>
<accession>A0ABW3JYB7</accession>
<feature type="chain" id="PRO_5046047067" evidence="1">
    <location>
        <begin position="21"/>
        <end position="212"/>
    </location>
</feature>